<dbReference type="CDD" id="cd00051">
    <property type="entry name" value="EFh"/>
    <property type="match status" value="1"/>
</dbReference>
<dbReference type="PROSITE" id="PS00018">
    <property type="entry name" value="EF_HAND_1"/>
    <property type="match status" value="2"/>
</dbReference>
<name>A0A9P0FC04_BRAAE</name>
<dbReference type="PROSITE" id="PS50222">
    <property type="entry name" value="EF_HAND_2"/>
    <property type="match status" value="3"/>
</dbReference>
<feature type="domain" description="EF-hand" evidence="3">
    <location>
        <begin position="8"/>
        <end position="43"/>
    </location>
</feature>
<sequence>MVDQLTDKQIAEFKEAFALFDKAGEGKIRLRDIGMVMRALGYNPTEKEINEIIEQYKADDMLDFQKFLTIISTRLRENDTEEEIREAFRVFDKDNTGFINAAELRHIMMNLGEKLTEEEWDEMLREADIDGDGQINYEDFVTMMMGK</sequence>
<dbReference type="InterPro" id="IPR011992">
    <property type="entry name" value="EF-hand-dom_pair"/>
</dbReference>
<feature type="domain" description="EF-hand" evidence="3">
    <location>
        <begin position="115"/>
        <end position="147"/>
    </location>
</feature>
<dbReference type="SUPFAM" id="SSF47473">
    <property type="entry name" value="EF-hand"/>
    <property type="match status" value="1"/>
</dbReference>
<dbReference type="GO" id="GO:0005509">
    <property type="term" value="F:calcium ion binding"/>
    <property type="evidence" value="ECO:0007669"/>
    <property type="project" value="InterPro"/>
</dbReference>
<evidence type="ECO:0000256" key="1">
    <source>
        <dbReference type="ARBA" id="ARBA00022737"/>
    </source>
</evidence>
<dbReference type="InterPro" id="IPR050230">
    <property type="entry name" value="CALM/Myosin/TropC-like"/>
</dbReference>
<dbReference type="EMBL" id="OV121132">
    <property type="protein sequence ID" value="CAH0547656.1"/>
    <property type="molecule type" value="Genomic_DNA"/>
</dbReference>
<protein>
    <recommendedName>
        <fullName evidence="3">EF-hand domain-containing protein</fullName>
    </recommendedName>
</protein>
<keyword evidence="1" id="KW-0677">Repeat</keyword>
<evidence type="ECO:0000313" key="4">
    <source>
        <dbReference type="EMBL" id="CAH0547656.1"/>
    </source>
</evidence>
<dbReference type="FunFam" id="1.10.238.10:FF:000003">
    <property type="entry name" value="Calmodulin A"/>
    <property type="match status" value="1"/>
</dbReference>
<dbReference type="Proteomes" id="UP001154078">
    <property type="component" value="Chromosome 1"/>
</dbReference>
<dbReference type="GO" id="GO:0016460">
    <property type="term" value="C:myosin II complex"/>
    <property type="evidence" value="ECO:0007669"/>
    <property type="project" value="TreeGrafter"/>
</dbReference>
<evidence type="ECO:0000259" key="3">
    <source>
        <dbReference type="PROSITE" id="PS50222"/>
    </source>
</evidence>
<dbReference type="AlphaFoldDB" id="A0A9P0FC04"/>
<accession>A0A9P0FC04</accession>
<dbReference type="OrthoDB" id="26525at2759"/>
<dbReference type="InterPro" id="IPR002048">
    <property type="entry name" value="EF_hand_dom"/>
</dbReference>
<dbReference type="Gene3D" id="1.10.238.10">
    <property type="entry name" value="EF-hand"/>
    <property type="match status" value="2"/>
</dbReference>
<feature type="domain" description="EF-hand" evidence="3">
    <location>
        <begin position="79"/>
        <end position="114"/>
    </location>
</feature>
<evidence type="ECO:0000256" key="2">
    <source>
        <dbReference type="ARBA" id="ARBA00022837"/>
    </source>
</evidence>
<dbReference type="PANTHER" id="PTHR23048">
    <property type="entry name" value="MYOSIN LIGHT CHAIN 1, 3"/>
    <property type="match status" value="1"/>
</dbReference>
<dbReference type="SMART" id="SM00054">
    <property type="entry name" value="EFh"/>
    <property type="match status" value="3"/>
</dbReference>
<reference evidence="4" key="1">
    <citation type="submission" date="2021-12" db="EMBL/GenBank/DDBJ databases">
        <authorList>
            <person name="King R."/>
        </authorList>
    </citation>
    <scope>NUCLEOTIDE SEQUENCE</scope>
</reference>
<keyword evidence="2" id="KW-0106">Calcium</keyword>
<dbReference type="Pfam" id="PF13499">
    <property type="entry name" value="EF-hand_7"/>
    <property type="match status" value="1"/>
</dbReference>
<proteinExistence type="predicted"/>
<evidence type="ECO:0000313" key="5">
    <source>
        <dbReference type="Proteomes" id="UP001154078"/>
    </source>
</evidence>
<organism evidence="4 5">
    <name type="scientific">Brassicogethes aeneus</name>
    <name type="common">Rape pollen beetle</name>
    <name type="synonym">Meligethes aeneus</name>
    <dbReference type="NCBI Taxonomy" id="1431903"/>
    <lineage>
        <taxon>Eukaryota</taxon>
        <taxon>Metazoa</taxon>
        <taxon>Ecdysozoa</taxon>
        <taxon>Arthropoda</taxon>
        <taxon>Hexapoda</taxon>
        <taxon>Insecta</taxon>
        <taxon>Pterygota</taxon>
        <taxon>Neoptera</taxon>
        <taxon>Endopterygota</taxon>
        <taxon>Coleoptera</taxon>
        <taxon>Polyphaga</taxon>
        <taxon>Cucujiformia</taxon>
        <taxon>Nitidulidae</taxon>
        <taxon>Meligethinae</taxon>
        <taxon>Brassicogethes</taxon>
    </lineage>
</organism>
<dbReference type="InterPro" id="IPR018247">
    <property type="entry name" value="EF_Hand_1_Ca_BS"/>
</dbReference>
<keyword evidence="5" id="KW-1185">Reference proteome</keyword>
<gene>
    <name evidence="4" type="ORF">MELIAE_LOCUS1606</name>
</gene>
<dbReference type="PANTHER" id="PTHR23048:SF59">
    <property type="entry name" value="EF-HAND SUPERFAMILY PROTEIN"/>
    <property type="match status" value="1"/>
</dbReference>